<evidence type="ECO:0000256" key="17">
    <source>
        <dbReference type="ARBA" id="ARBA00058659"/>
    </source>
</evidence>
<dbReference type="GO" id="GO:0042428">
    <property type="term" value="P:serotonin metabolic process"/>
    <property type="evidence" value="ECO:0007669"/>
    <property type="project" value="TreeGrafter"/>
</dbReference>
<dbReference type="EMBL" id="VWPU01006478">
    <property type="protein sequence ID" value="NXY56699.1"/>
    <property type="molecule type" value="Genomic_DNA"/>
</dbReference>
<evidence type="ECO:0000313" key="26">
    <source>
        <dbReference type="EMBL" id="NXY56699.1"/>
    </source>
</evidence>
<comment type="caution">
    <text evidence="26">The sequence shown here is derived from an EMBL/GenBank/DDBJ whole genome shotgun (WGS) entry which is preliminary data.</text>
</comment>
<evidence type="ECO:0000256" key="18">
    <source>
        <dbReference type="ARBA" id="ARBA00062709"/>
    </source>
</evidence>
<dbReference type="PROSITE" id="PS00518">
    <property type="entry name" value="ZF_RING_1"/>
    <property type="match status" value="1"/>
</dbReference>
<evidence type="ECO:0000256" key="24">
    <source>
        <dbReference type="SAM" id="Phobius"/>
    </source>
</evidence>
<evidence type="ECO:0000256" key="14">
    <source>
        <dbReference type="ARBA" id="ARBA00022989"/>
    </source>
</evidence>
<comment type="pathway">
    <text evidence="4">Protein modification; protein ubiquitination.</text>
</comment>
<feature type="domain" description="RING-type" evidence="25">
    <location>
        <begin position="404"/>
        <end position="446"/>
    </location>
</feature>
<dbReference type="InterPro" id="IPR017907">
    <property type="entry name" value="Znf_RING_CS"/>
</dbReference>
<dbReference type="Pfam" id="PF19332">
    <property type="entry name" value="RNF180_C"/>
    <property type="match status" value="1"/>
</dbReference>
<dbReference type="CDD" id="cd16554">
    <property type="entry name" value="RING-HC_RNF180"/>
    <property type="match status" value="1"/>
</dbReference>
<feature type="non-terminal residue" evidence="26">
    <location>
        <position position="1"/>
    </location>
</feature>
<keyword evidence="7" id="KW-0808">Transferase</keyword>
<dbReference type="PANTHER" id="PTHR46717:SF1">
    <property type="entry name" value="E3 UBIQUITIN-PROTEIN LIGASE RNF180"/>
    <property type="match status" value="1"/>
</dbReference>
<dbReference type="GO" id="GO:0042415">
    <property type="term" value="P:norepinephrine metabolic process"/>
    <property type="evidence" value="ECO:0007669"/>
    <property type="project" value="TreeGrafter"/>
</dbReference>
<evidence type="ECO:0000256" key="21">
    <source>
        <dbReference type="ARBA" id="ARBA00080502"/>
    </source>
</evidence>
<keyword evidence="15 24" id="KW-0472">Membrane</keyword>
<evidence type="ECO:0000256" key="22">
    <source>
        <dbReference type="PROSITE-ProRule" id="PRU00175"/>
    </source>
</evidence>
<evidence type="ECO:0000256" key="6">
    <source>
        <dbReference type="ARBA" id="ARBA00022553"/>
    </source>
</evidence>
<evidence type="ECO:0000256" key="16">
    <source>
        <dbReference type="ARBA" id="ARBA00023242"/>
    </source>
</evidence>
<feature type="transmembrane region" description="Helical" evidence="24">
    <location>
        <begin position="539"/>
        <end position="563"/>
    </location>
</feature>
<keyword evidence="16" id="KW-0539">Nucleus</keyword>
<dbReference type="PROSITE" id="PS50089">
    <property type="entry name" value="ZF_RING_2"/>
    <property type="match status" value="1"/>
</dbReference>
<organism evidence="26 27">
    <name type="scientific">Callaeas wilsoni</name>
    <name type="common">North Island kokako</name>
    <dbReference type="NCBI Taxonomy" id="1347786"/>
    <lineage>
        <taxon>Eukaryota</taxon>
        <taxon>Metazoa</taxon>
        <taxon>Chordata</taxon>
        <taxon>Craniata</taxon>
        <taxon>Vertebrata</taxon>
        <taxon>Euteleostomi</taxon>
        <taxon>Archelosauria</taxon>
        <taxon>Archosauria</taxon>
        <taxon>Dinosauria</taxon>
        <taxon>Saurischia</taxon>
        <taxon>Theropoda</taxon>
        <taxon>Coelurosauria</taxon>
        <taxon>Aves</taxon>
        <taxon>Neognathae</taxon>
        <taxon>Neoaves</taxon>
        <taxon>Telluraves</taxon>
        <taxon>Australaves</taxon>
        <taxon>Passeriformes</taxon>
        <taxon>Corvoidea</taxon>
        <taxon>Callaeidae</taxon>
        <taxon>Callaeas</taxon>
    </lineage>
</organism>
<keyword evidence="10 22" id="KW-0863">Zinc-finger</keyword>
<evidence type="ECO:0000256" key="3">
    <source>
        <dbReference type="ARBA" id="ARBA00004389"/>
    </source>
</evidence>
<dbReference type="Proteomes" id="UP000576729">
    <property type="component" value="Unassembled WGS sequence"/>
</dbReference>
<evidence type="ECO:0000259" key="25">
    <source>
        <dbReference type="PROSITE" id="PS50089"/>
    </source>
</evidence>
<keyword evidence="8 24" id="KW-0812">Transmembrane</keyword>
<evidence type="ECO:0000256" key="15">
    <source>
        <dbReference type="ARBA" id="ARBA00023136"/>
    </source>
</evidence>
<dbReference type="GO" id="GO:0032436">
    <property type="term" value="P:positive regulation of proteasomal ubiquitin-dependent protein catabolic process"/>
    <property type="evidence" value="ECO:0007669"/>
    <property type="project" value="TreeGrafter"/>
</dbReference>
<dbReference type="EC" id="2.3.2.27" evidence="5"/>
<sequence>MSNQESGVLHCWRCRKYIANSVSLAKCSGKKPSKISQPSAAAQKLCSVWHVSLKAIPEWMKCVIEKAQWTIGKLHCPFCEACLGGFNFVCNKECSCGQLVNIHFCKTWTEHQPPFAVKLSKSSEKHLLLKIQSGFNKDTCYEVVTATLKIKNQGLSYTARSNNGAEKLTEALCLEVRAPRYEIKSKTLPLKALNLKRKLPSYRIKDACIVKPFHRRSRSLDLNIRERLVFSPVLCDTYSMGTLYCGQNENPPAYIQRGLQLESNRKDGSSFQDLYSSSADILQNQFQVISVTTLLHRETESECDFEVTGQCPGSVTADGSPFVMSLSSPTRAVEDKQCITQVGLVQPKSVSFNQKLTKRERNKSKSLRRKQRKQEQCLQKQPANDNLHTDDEHELKGDKESYLCAVCLDVYFNPYMCHPCHHIFCEPCLRMLAKDNPASTPCPLCRTTIARVFFQTDLNNSTRSFFPMEYLNLKENFQKSNSAKWPLPSCKKAFRVFEAGFQRRSNTVTRRHFPHAAHRMDYMDFEDDSRGWRFDMDMVIIYIYSVNWIIGFIVFCFLCYFFFPL</sequence>
<feature type="non-terminal residue" evidence="26">
    <location>
        <position position="565"/>
    </location>
</feature>
<dbReference type="FunFam" id="3.30.40.10:FF:000316">
    <property type="entry name" value="E3 ubiquitin-protein ligase RNF180"/>
    <property type="match status" value="1"/>
</dbReference>
<keyword evidence="27" id="KW-1185">Reference proteome</keyword>
<dbReference type="InterPro" id="IPR001841">
    <property type="entry name" value="Znf_RING"/>
</dbReference>
<dbReference type="GO" id="GO:0000209">
    <property type="term" value="P:protein polyubiquitination"/>
    <property type="evidence" value="ECO:0007669"/>
    <property type="project" value="InterPro"/>
</dbReference>
<keyword evidence="11" id="KW-0833">Ubl conjugation pathway</keyword>
<keyword evidence="12" id="KW-0256">Endoplasmic reticulum</keyword>
<dbReference type="GO" id="GO:0008270">
    <property type="term" value="F:zinc ion binding"/>
    <property type="evidence" value="ECO:0007669"/>
    <property type="project" value="UniProtKB-KW"/>
</dbReference>
<evidence type="ECO:0000256" key="10">
    <source>
        <dbReference type="ARBA" id="ARBA00022771"/>
    </source>
</evidence>
<accession>A0A7L4KUM9</accession>
<feature type="compositionally biased region" description="Basic residues" evidence="23">
    <location>
        <begin position="359"/>
        <end position="372"/>
    </location>
</feature>
<dbReference type="SMART" id="SM00184">
    <property type="entry name" value="RING"/>
    <property type="match status" value="1"/>
</dbReference>
<keyword evidence="13" id="KW-0862">Zinc</keyword>
<dbReference type="GO" id="GO:0031624">
    <property type="term" value="F:ubiquitin conjugating enzyme binding"/>
    <property type="evidence" value="ECO:0007669"/>
    <property type="project" value="TreeGrafter"/>
</dbReference>
<evidence type="ECO:0000256" key="5">
    <source>
        <dbReference type="ARBA" id="ARBA00012483"/>
    </source>
</evidence>
<gene>
    <name evidence="26" type="primary">Rnf180</name>
    <name evidence="26" type="ORF">CALWIL_R07188</name>
</gene>
<dbReference type="PANTHER" id="PTHR46717">
    <property type="entry name" value="E3 UBIQUITIN-PROTEIN LIGASE RNF180"/>
    <property type="match status" value="1"/>
</dbReference>
<evidence type="ECO:0000256" key="20">
    <source>
        <dbReference type="ARBA" id="ARBA00079826"/>
    </source>
</evidence>
<evidence type="ECO:0000256" key="23">
    <source>
        <dbReference type="SAM" id="MobiDB-lite"/>
    </source>
</evidence>
<keyword evidence="14 24" id="KW-1133">Transmembrane helix</keyword>
<evidence type="ECO:0000313" key="27">
    <source>
        <dbReference type="Proteomes" id="UP000576729"/>
    </source>
</evidence>
<reference evidence="26 27" key="1">
    <citation type="submission" date="2019-09" db="EMBL/GenBank/DDBJ databases">
        <title>Bird 10,000 Genomes (B10K) Project - Family phase.</title>
        <authorList>
            <person name="Zhang G."/>
        </authorList>
    </citation>
    <scope>NUCLEOTIDE SEQUENCE [LARGE SCALE GENOMIC DNA]</scope>
    <source>
        <strain evidence="26">B10K-OTA-212792</strain>
        <tissue evidence="26">Blood</tissue>
    </source>
</reference>
<dbReference type="Gene3D" id="3.30.40.10">
    <property type="entry name" value="Zinc/RING finger domain, C3HC4 (zinc finger)"/>
    <property type="match status" value="1"/>
</dbReference>
<evidence type="ECO:0000256" key="2">
    <source>
        <dbReference type="ARBA" id="ARBA00004259"/>
    </source>
</evidence>
<proteinExistence type="predicted"/>
<feature type="region of interest" description="Disordered" evidence="23">
    <location>
        <begin position="359"/>
        <end position="392"/>
    </location>
</feature>
<evidence type="ECO:0000256" key="1">
    <source>
        <dbReference type="ARBA" id="ARBA00000900"/>
    </source>
</evidence>
<dbReference type="InterPro" id="IPR045790">
    <property type="entry name" value="RNF180_C"/>
</dbReference>
<keyword evidence="26" id="KW-0436">Ligase</keyword>
<dbReference type="GO" id="GO:0005635">
    <property type="term" value="C:nuclear envelope"/>
    <property type="evidence" value="ECO:0007669"/>
    <property type="project" value="UniProtKB-SubCell"/>
</dbReference>
<evidence type="ECO:0000256" key="13">
    <source>
        <dbReference type="ARBA" id="ARBA00022833"/>
    </source>
</evidence>
<dbReference type="SUPFAM" id="SSF57850">
    <property type="entry name" value="RING/U-box"/>
    <property type="match status" value="1"/>
</dbReference>
<comment type="catalytic activity">
    <reaction evidence="1">
        <text>S-ubiquitinyl-[E2 ubiquitin-conjugating enzyme]-L-cysteine + [acceptor protein]-L-lysine = [E2 ubiquitin-conjugating enzyme]-L-cysteine + N(6)-ubiquitinyl-[acceptor protein]-L-lysine.</text>
        <dbReference type="EC" id="2.3.2.27"/>
    </reaction>
</comment>
<dbReference type="InterPro" id="IPR033263">
    <property type="entry name" value="RNF180"/>
</dbReference>
<feature type="compositionally biased region" description="Polar residues" evidence="23">
    <location>
        <begin position="376"/>
        <end position="386"/>
    </location>
</feature>
<comment type="function">
    <text evidence="17">E3 ubiquitin-protein ligase which promotes polyubiquitination and degradation by the proteasome pathway of ZIC2.</text>
</comment>
<evidence type="ECO:0000256" key="19">
    <source>
        <dbReference type="ARBA" id="ARBA00067421"/>
    </source>
</evidence>
<evidence type="ECO:0000256" key="7">
    <source>
        <dbReference type="ARBA" id="ARBA00022679"/>
    </source>
</evidence>
<evidence type="ECO:0000256" key="12">
    <source>
        <dbReference type="ARBA" id="ARBA00022824"/>
    </source>
</evidence>
<dbReference type="GO" id="GO:0061630">
    <property type="term" value="F:ubiquitin protein ligase activity"/>
    <property type="evidence" value="ECO:0007669"/>
    <property type="project" value="UniProtKB-EC"/>
</dbReference>
<name>A0A7L4KUM9_9CORV</name>
<comment type="subcellular location">
    <subcellularLocation>
        <location evidence="3">Endoplasmic reticulum membrane</location>
        <topology evidence="3">Single-pass membrane protein</topology>
    </subcellularLocation>
    <subcellularLocation>
        <location evidence="2">Nucleus envelope</location>
    </subcellularLocation>
</comment>
<evidence type="ECO:0000256" key="4">
    <source>
        <dbReference type="ARBA" id="ARBA00004906"/>
    </source>
</evidence>
<evidence type="ECO:0000256" key="8">
    <source>
        <dbReference type="ARBA" id="ARBA00022692"/>
    </source>
</evidence>
<evidence type="ECO:0000256" key="11">
    <source>
        <dbReference type="ARBA" id="ARBA00022786"/>
    </source>
</evidence>
<protein>
    <recommendedName>
        <fullName evidence="19">E3 ubiquitin-protein ligase RNF180</fullName>
        <ecNumber evidence="5">2.3.2.27</ecNumber>
    </recommendedName>
    <alternativeName>
        <fullName evidence="21">RING finger protein 180</fullName>
    </alternativeName>
    <alternativeName>
        <fullName evidence="20">RING-type E3 ubiquitin transferase RNF180</fullName>
    </alternativeName>
</protein>
<comment type="subunit">
    <text evidence="18">Interacts with ZIC2.</text>
</comment>
<dbReference type="GO" id="GO:0016874">
    <property type="term" value="F:ligase activity"/>
    <property type="evidence" value="ECO:0007669"/>
    <property type="project" value="UniProtKB-KW"/>
</dbReference>
<dbReference type="AlphaFoldDB" id="A0A7L4KUM9"/>
<dbReference type="InterPro" id="IPR018957">
    <property type="entry name" value="Znf_C3HC4_RING-type"/>
</dbReference>
<evidence type="ECO:0000256" key="9">
    <source>
        <dbReference type="ARBA" id="ARBA00022723"/>
    </source>
</evidence>
<keyword evidence="9" id="KW-0479">Metal-binding</keyword>
<dbReference type="Pfam" id="PF00097">
    <property type="entry name" value="zf-C3HC4"/>
    <property type="match status" value="1"/>
</dbReference>
<dbReference type="GO" id="GO:0005789">
    <property type="term" value="C:endoplasmic reticulum membrane"/>
    <property type="evidence" value="ECO:0007669"/>
    <property type="project" value="UniProtKB-SubCell"/>
</dbReference>
<dbReference type="InterPro" id="IPR013083">
    <property type="entry name" value="Znf_RING/FYVE/PHD"/>
</dbReference>
<keyword evidence="6" id="KW-0597">Phosphoprotein</keyword>